<evidence type="ECO:0000259" key="1">
    <source>
        <dbReference type="Pfam" id="PF01379"/>
    </source>
</evidence>
<gene>
    <name evidence="2" type="ORF">MMIC_P1596</name>
</gene>
<dbReference type="GO" id="GO:0004418">
    <property type="term" value="F:hydroxymethylbilane synthase activity"/>
    <property type="evidence" value="ECO:0007669"/>
    <property type="project" value="InterPro"/>
</dbReference>
<proteinExistence type="predicted"/>
<dbReference type="InterPro" id="IPR022417">
    <property type="entry name" value="Porphobilin_deaminase_N"/>
</dbReference>
<feature type="domain" description="Porphobilinogen deaminase N-terminal" evidence="1">
    <location>
        <begin position="3"/>
        <end position="69"/>
    </location>
</feature>
<dbReference type="Pfam" id="PF01379">
    <property type="entry name" value="Porphobil_deam"/>
    <property type="match status" value="1"/>
</dbReference>
<keyword evidence="3" id="KW-1185">Reference proteome</keyword>
<evidence type="ECO:0000313" key="2">
    <source>
        <dbReference type="EMBL" id="GAV20624.1"/>
    </source>
</evidence>
<dbReference type="EMBL" id="BDFD01000013">
    <property type="protein sequence ID" value="GAV20624.1"/>
    <property type="molecule type" value="Genomic_DNA"/>
</dbReference>
<dbReference type="AlphaFoldDB" id="A0A1L8CNZ8"/>
<organism evidence="2 3">
    <name type="scientific">Mariprofundus micogutta</name>
    <dbReference type="NCBI Taxonomy" id="1921010"/>
    <lineage>
        <taxon>Bacteria</taxon>
        <taxon>Pseudomonadati</taxon>
        <taxon>Pseudomonadota</taxon>
        <taxon>Candidatius Mariprofundia</taxon>
        <taxon>Mariprofundales</taxon>
        <taxon>Mariprofundaceae</taxon>
        <taxon>Mariprofundus</taxon>
    </lineage>
</organism>
<name>A0A1L8CNZ8_9PROT</name>
<dbReference type="STRING" id="1921010.MMIC_P1596"/>
<sequence length="114" mass="13113">MYTDKVVSDIKRLHPYISIELVKVATKGDQFYFEPPPEWGGKSLYGSDVDQTLLDRRADIAVHVIEERPRASTNWPRGWLSALSYPYGNDSFCFITDLRKIPELLFSISKSRSD</sequence>
<accession>A0A1L8CNZ8</accession>
<dbReference type="SUPFAM" id="SSF53850">
    <property type="entry name" value="Periplasmic binding protein-like II"/>
    <property type="match status" value="1"/>
</dbReference>
<dbReference type="Gene3D" id="3.40.190.10">
    <property type="entry name" value="Periplasmic binding protein-like II"/>
    <property type="match status" value="1"/>
</dbReference>
<evidence type="ECO:0000313" key="3">
    <source>
        <dbReference type="Proteomes" id="UP000231632"/>
    </source>
</evidence>
<comment type="caution">
    <text evidence="2">The sequence shown here is derived from an EMBL/GenBank/DDBJ whole genome shotgun (WGS) entry which is preliminary data.</text>
</comment>
<dbReference type="Proteomes" id="UP000231632">
    <property type="component" value="Unassembled WGS sequence"/>
</dbReference>
<protein>
    <submittedName>
        <fullName evidence="2">Porphobilinogen deaminase</fullName>
    </submittedName>
</protein>
<dbReference type="GO" id="GO:0033014">
    <property type="term" value="P:tetrapyrrole biosynthetic process"/>
    <property type="evidence" value="ECO:0007669"/>
    <property type="project" value="InterPro"/>
</dbReference>
<reference evidence="2 3" key="1">
    <citation type="journal article" date="2017" name="Arch. Microbiol.">
        <title>Mariprofundus micogutta sp. nov., a novel iron-oxidizing zetaproteobacterium isolated from a deep-sea hydrothermal field at the Bayonnaise knoll of the Izu-Ogasawara arc, and a description of Mariprofundales ord. nov. and Zetaproteobacteria classis nov.</title>
        <authorList>
            <person name="Makita H."/>
            <person name="Tanaka E."/>
            <person name="Mitsunobu S."/>
            <person name="Miyazaki M."/>
            <person name="Nunoura T."/>
            <person name="Uematsu K."/>
            <person name="Takaki Y."/>
            <person name="Nishi S."/>
            <person name="Shimamura S."/>
            <person name="Takai K."/>
        </authorList>
    </citation>
    <scope>NUCLEOTIDE SEQUENCE [LARGE SCALE GENOMIC DNA]</scope>
    <source>
        <strain evidence="2 3">ET2</strain>
    </source>
</reference>